<dbReference type="Proteomes" id="UP001412067">
    <property type="component" value="Unassembled WGS sequence"/>
</dbReference>
<feature type="compositionally biased region" description="Basic residues" evidence="1">
    <location>
        <begin position="48"/>
        <end position="62"/>
    </location>
</feature>
<keyword evidence="4" id="KW-1185">Reference proteome</keyword>
<keyword evidence="2" id="KW-1133">Transmembrane helix</keyword>
<comment type="caution">
    <text evidence="3">The sequence shown here is derived from an EMBL/GenBank/DDBJ whole genome shotgun (WGS) entry which is preliminary data.</text>
</comment>
<keyword evidence="2" id="KW-0472">Membrane</keyword>
<evidence type="ECO:0000313" key="3">
    <source>
        <dbReference type="EMBL" id="KAK8971342.1"/>
    </source>
</evidence>
<evidence type="ECO:0000256" key="1">
    <source>
        <dbReference type="SAM" id="MobiDB-lite"/>
    </source>
</evidence>
<reference evidence="3 4" key="1">
    <citation type="journal article" date="2022" name="Nat. Plants">
        <title>Genomes of leafy and leafless Platanthera orchids illuminate the evolution of mycoheterotrophy.</title>
        <authorList>
            <person name="Li M.H."/>
            <person name="Liu K.W."/>
            <person name="Li Z."/>
            <person name="Lu H.C."/>
            <person name="Ye Q.L."/>
            <person name="Zhang D."/>
            <person name="Wang J.Y."/>
            <person name="Li Y.F."/>
            <person name="Zhong Z.M."/>
            <person name="Liu X."/>
            <person name="Yu X."/>
            <person name="Liu D.K."/>
            <person name="Tu X.D."/>
            <person name="Liu B."/>
            <person name="Hao Y."/>
            <person name="Liao X.Y."/>
            <person name="Jiang Y.T."/>
            <person name="Sun W.H."/>
            <person name="Chen J."/>
            <person name="Chen Y.Q."/>
            <person name="Ai Y."/>
            <person name="Zhai J.W."/>
            <person name="Wu S.S."/>
            <person name="Zhou Z."/>
            <person name="Hsiao Y.Y."/>
            <person name="Wu W.L."/>
            <person name="Chen Y.Y."/>
            <person name="Lin Y.F."/>
            <person name="Hsu J.L."/>
            <person name="Li C.Y."/>
            <person name="Wang Z.W."/>
            <person name="Zhao X."/>
            <person name="Zhong W.Y."/>
            <person name="Ma X.K."/>
            <person name="Ma L."/>
            <person name="Huang J."/>
            <person name="Chen G.Z."/>
            <person name="Huang M.Z."/>
            <person name="Huang L."/>
            <person name="Peng D.H."/>
            <person name="Luo Y.B."/>
            <person name="Zou S.Q."/>
            <person name="Chen S.P."/>
            <person name="Lan S."/>
            <person name="Tsai W.C."/>
            <person name="Van de Peer Y."/>
            <person name="Liu Z.J."/>
        </authorList>
    </citation>
    <scope>NUCLEOTIDE SEQUENCE [LARGE SCALE GENOMIC DNA]</scope>
    <source>
        <strain evidence="3">Lor288</strain>
    </source>
</reference>
<gene>
    <name evidence="3" type="ORF">KSP40_PGU001890</name>
</gene>
<evidence type="ECO:0008006" key="5">
    <source>
        <dbReference type="Google" id="ProtNLM"/>
    </source>
</evidence>
<feature type="transmembrane region" description="Helical" evidence="2">
    <location>
        <begin position="109"/>
        <end position="133"/>
    </location>
</feature>
<evidence type="ECO:0000256" key="2">
    <source>
        <dbReference type="SAM" id="Phobius"/>
    </source>
</evidence>
<feature type="transmembrane region" description="Helical" evidence="2">
    <location>
        <begin position="198"/>
        <end position="219"/>
    </location>
</feature>
<proteinExistence type="predicted"/>
<sequence length="237" mass="26786">MTEVYDNTKAEMDDCSSVEVDDDLAGMLDEGSAELRLMRRATNEGNQKKRQKIPKKRLRKKKQTWHMKRVSRLAIIFVMLRGILVQKWNSQMATVAGGKSGSIPGNEKVISCVAELYFFFLSLLSPFLSSAIYSPTPSPFPANRPHKRTFADPAGLPMHAPPIFLNNLQFPPPPPHLCRRRHPQSPPPLGKLNLGKKVGLLFVAIAAVLQVTFASFLIYRRRQLKKMGRRYVMRVSS</sequence>
<evidence type="ECO:0000313" key="4">
    <source>
        <dbReference type="Proteomes" id="UP001412067"/>
    </source>
</evidence>
<keyword evidence="2" id="KW-0812">Transmembrane</keyword>
<accession>A0ABR2N5E7</accession>
<dbReference type="EMBL" id="JBBWWR010000001">
    <property type="protein sequence ID" value="KAK8971342.1"/>
    <property type="molecule type" value="Genomic_DNA"/>
</dbReference>
<name>A0ABR2N5E7_9ASPA</name>
<organism evidence="3 4">
    <name type="scientific">Platanthera guangdongensis</name>
    <dbReference type="NCBI Taxonomy" id="2320717"/>
    <lineage>
        <taxon>Eukaryota</taxon>
        <taxon>Viridiplantae</taxon>
        <taxon>Streptophyta</taxon>
        <taxon>Embryophyta</taxon>
        <taxon>Tracheophyta</taxon>
        <taxon>Spermatophyta</taxon>
        <taxon>Magnoliopsida</taxon>
        <taxon>Liliopsida</taxon>
        <taxon>Asparagales</taxon>
        <taxon>Orchidaceae</taxon>
        <taxon>Orchidoideae</taxon>
        <taxon>Orchideae</taxon>
        <taxon>Orchidinae</taxon>
        <taxon>Platanthera</taxon>
    </lineage>
</organism>
<feature type="region of interest" description="Disordered" evidence="1">
    <location>
        <begin position="39"/>
        <end position="62"/>
    </location>
</feature>
<protein>
    <recommendedName>
        <fullName evidence="5">Transmembrane protein</fullName>
    </recommendedName>
</protein>